<dbReference type="PANTHER" id="PTHR23024:SF24">
    <property type="entry name" value="ALPHA_BETA HYDROLASE FOLD-3 DOMAIN-CONTAINING PROTEIN"/>
    <property type="match status" value="1"/>
</dbReference>
<dbReference type="AlphaFoldDB" id="A0AAN7YLL7"/>
<dbReference type="EMBL" id="JAVRRJ010000001">
    <property type="protein sequence ID" value="KAK5091456.1"/>
    <property type="molecule type" value="Genomic_DNA"/>
</dbReference>
<dbReference type="Gene3D" id="3.40.50.1820">
    <property type="entry name" value="alpha/beta hydrolase"/>
    <property type="match status" value="1"/>
</dbReference>
<dbReference type="SUPFAM" id="SSF53474">
    <property type="entry name" value="alpha/beta-Hydrolases"/>
    <property type="match status" value="1"/>
</dbReference>
<name>A0AAN7YLL7_9EURO</name>
<proteinExistence type="predicted"/>
<feature type="domain" description="Alpha/beta hydrolase fold-3" evidence="1">
    <location>
        <begin position="126"/>
        <end position="355"/>
    </location>
</feature>
<dbReference type="Pfam" id="PF07859">
    <property type="entry name" value="Abhydrolase_3"/>
    <property type="match status" value="1"/>
</dbReference>
<keyword evidence="3" id="KW-1185">Reference proteome</keyword>
<evidence type="ECO:0000259" key="1">
    <source>
        <dbReference type="Pfam" id="PF07859"/>
    </source>
</evidence>
<comment type="caution">
    <text evidence="2">The sequence shown here is derived from an EMBL/GenBank/DDBJ whole genome shotgun (WGS) entry which is preliminary data.</text>
</comment>
<dbReference type="PANTHER" id="PTHR23024">
    <property type="entry name" value="ARYLACETAMIDE DEACETYLASE"/>
    <property type="match status" value="1"/>
</dbReference>
<dbReference type="InterPro" id="IPR050466">
    <property type="entry name" value="Carboxylest/Gibb_receptor"/>
</dbReference>
<protein>
    <recommendedName>
        <fullName evidence="1">Alpha/beta hydrolase fold-3 domain-containing protein</fullName>
    </recommendedName>
</protein>
<organism evidence="2 3">
    <name type="scientific">Lithohypha guttulata</name>
    <dbReference type="NCBI Taxonomy" id="1690604"/>
    <lineage>
        <taxon>Eukaryota</taxon>
        <taxon>Fungi</taxon>
        <taxon>Dikarya</taxon>
        <taxon>Ascomycota</taxon>
        <taxon>Pezizomycotina</taxon>
        <taxon>Eurotiomycetes</taxon>
        <taxon>Chaetothyriomycetidae</taxon>
        <taxon>Chaetothyriales</taxon>
        <taxon>Trichomeriaceae</taxon>
        <taxon>Lithohypha</taxon>
    </lineage>
</organism>
<accession>A0AAN7YLL7</accession>
<reference evidence="2 3" key="1">
    <citation type="submission" date="2023-08" db="EMBL/GenBank/DDBJ databases">
        <title>Black Yeasts Isolated from many extreme environments.</title>
        <authorList>
            <person name="Coleine C."/>
            <person name="Stajich J.E."/>
            <person name="Selbmann L."/>
        </authorList>
    </citation>
    <scope>NUCLEOTIDE SEQUENCE [LARGE SCALE GENOMIC DNA]</scope>
    <source>
        <strain evidence="2 3">CCFEE 5910</strain>
    </source>
</reference>
<dbReference type="InterPro" id="IPR013094">
    <property type="entry name" value="AB_hydrolase_3"/>
</dbReference>
<evidence type="ECO:0000313" key="2">
    <source>
        <dbReference type="EMBL" id="KAK5091456.1"/>
    </source>
</evidence>
<gene>
    <name evidence="2" type="ORF">LTR05_001639</name>
</gene>
<sequence>MPIREHAEPLLILGARSLVYEFDPCEITTTTPVPNPIHPSVLPKLDQTFVDLYNRNFARIPPRTPVLTSLRRVYSTQYAFAKGPSPECAEEYDVEADAWRRYPGKILLRIYVPRGTPPSTGWPVHLDFHGGGWGLGDLQTEAHILRHVCTEASVVVIDVEYRLIPELPFPTAIYDCFEVLKLVHGSPDFTSRHGIDARSISIGGLSAGANIDLILGHLARDHDPSIPLSVTIAGTPVLSDTSGLDDPKASLFASMSEMALAPTLNWIRLKWFDNLKTSSLAASGTPQRQQQEEDISWFRDAFTAPDYRHLTGLTFVGTAVCDPLRDEGEAYGKLLLENDNCVIIKRYDGVPHPFQHMDAVLPQAKEFIEDCCRYIKQAHYGDTTN</sequence>
<dbReference type="InterPro" id="IPR029058">
    <property type="entry name" value="AB_hydrolase_fold"/>
</dbReference>
<dbReference type="Proteomes" id="UP001309876">
    <property type="component" value="Unassembled WGS sequence"/>
</dbReference>
<evidence type="ECO:0000313" key="3">
    <source>
        <dbReference type="Proteomes" id="UP001309876"/>
    </source>
</evidence>
<dbReference type="GO" id="GO:0016787">
    <property type="term" value="F:hydrolase activity"/>
    <property type="evidence" value="ECO:0007669"/>
    <property type="project" value="InterPro"/>
</dbReference>